<gene>
    <name evidence="1" type="ORF">H9841_08715</name>
</gene>
<dbReference type="AlphaFoldDB" id="A0A9D1Y9K3"/>
<reference evidence="1" key="2">
    <citation type="submission" date="2021-04" db="EMBL/GenBank/DDBJ databases">
        <authorList>
            <person name="Gilroy R."/>
        </authorList>
    </citation>
    <scope>NUCLEOTIDE SEQUENCE</scope>
    <source>
        <strain evidence="1">ChiBcec16_6824</strain>
    </source>
</reference>
<accession>A0A9D1Y9K3</accession>
<comment type="caution">
    <text evidence="1">The sequence shown here is derived from an EMBL/GenBank/DDBJ whole genome shotgun (WGS) entry which is preliminary data.</text>
</comment>
<organism evidence="1 2">
    <name type="scientific">Candidatus Flavonifractor merdigallinarum</name>
    <dbReference type="NCBI Taxonomy" id="2838589"/>
    <lineage>
        <taxon>Bacteria</taxon>
        <taxon>Bacillati</taxon>
        <taxon>Bacillota</taxon>
        <taxon>Clostridia</taxon>
        <taxon>Eubacteriales</taxon>
        <taxon>Oscillospiraceae</taxon>
        <taxon>Flavonifractor</taxon>
    </lineage>
</organism>
<dbReference type="EMBL" id="DXDX01000159">
    <property type="protein sequence ID" value="HIY21966.1"/>
    <property type="molecule type" value="Genomic_DNA"/>
</dbReference>
<reference evidence="1" key="1">
    <citation type="journal article" date="2021" name="PeerJ">
        <title>Extensive microbial diversity within the chicken gut microbiome revealed by metagenomics and culture.</title>
        <authorList>
            <person name="Gilroy R."/>
            <person name="Ravi A."/>
            <person name="Getino M."/>
            <person name="Pursley I."/>
            <person name="Horton D.L."/>
            <person name="Alikhan N.F."/>
            <person name="Baker D."/>
            <person name="Gharbi K."/>
            <person name="Hall N."/>
            <person name="Watson M."/>
            <person name="Adriaenssens E.M."/>
            <person name="Foster-Nyarko E."/>
            <person name="Jarju S."/>
            <person name="Secka A."/>
            <person name="Antonio M."/>
            <person name="Oren A."/>
            <person name="Chaudhuri R.R."/>
            <person name="La Ragione R."/>
            <person name="Hildebrand F."/>
            <person name="Pallen M.J."/>
        </authorList>
    </citation>
    <scope>NUCLEOTIDE SEQUENCE</scope>
    <source>
        <strain evidence="1">ChiBcec16_6824</strain>
    </source>
</reference>
<dbReference type="Proteomes" id="UP000823868">
    <property type="component" value="Unassembled WGS sequence"/>
</dbReference>
<sequence>MAKSKLIEANEKLAEKVVDTYKKIEDTVVSGYTKIEDAFVGHYLVKEGECVEEAKARLKHDQNTQQ</sequence>
<evidence type="ECO:0000313" key="1">
    <source>
        <dbReference type="EMBL" id="HIY21966.1"/>
    </source>
</evidence>
<name>A0A9D1Y9K3_9FIRM</name>
<evidence type="ECO:0000313" key="2">
    <source>
        <dbReference type="Proteomes" id="UP000823868"/>
    </source>
</evidence>
<proteinExistence type="predicted"/>
<protein>
    <submittedName>
        <fullName evidence="1">Uncharacterized protein</fullName>
    </submittedName>
</protein>